<evidence type="ECO:0000256" key="2">
    <source>
        <dbReference type="SAM" id="SignalP"/>
    </source>
</evidence>
<sequence length="164" mass="18061">MFGKSFCAAIALAFLSACTTANRESVANMSVSETESEPTVQADASGREELEPLISHYAEKYEIPESLLHRVVTRESRYNPQARNGPYWGLMQVRHDTAQSMGYQGPASGLLDPSTNLEYAGRYLRGAWLLADGSESRAVGLYASGYYYVAKKRGMLCETGLRNC</sequence>
<comment type="similarity">
    <text evidence="1">Belongs to the virb1 family.</text>
</comment>
<dbReference type="RefSeq" id="WP_121645164.1">
    <property type="nucleotide sequence ID" value="NZ_RCWN01000001.1"/>
</dbReference>
<dbReference type="SUPFAM" id="SSF53955">
    <property type="entry name" value="Lysozyme-like"/>
    <property type="match status" value="1"/>
</dbReference>
<dbReference type="InterPro" id="IPR023346">
    <property type="entry name" value="Lysozyme-like_dom_sf"/>
</dbReference>
<accession>A0A3L7JBR5</accession>
<dbReference type="Pfam" id="PF01464">
    <property type="entry name" value="SLT"/>
    <property type="match status" value="1"/>
</dbReference>
<protein>
    <submittedName>
        <fullName evidence="4">Lytic transglycosylase domain-containing protein</fullName>
    </submittedName>
</protein>
<feature type="signal peptide" evidence="2">
    <location>
        <begin position="1"/>
        <end position="23"/>
    </location>
</feature>
<name>A0A3L7JBR5_9HYPH</name>
<dbReference type="CDD" id="cd00254">
    <property type="entry name" value="LT-like"/>
    <property type="match status" value="1"/>
</dbReference>
<comment type="caution">
    <text evidence="4">The sequence shown here is derived from an EMBL/GenBank/DDBJ whole genome shotgun (WGS) entry which is preliminary data.</text>
</comment>
<dbReference type="AlphaFoldDB" id="A0A3L7JBR5"/>
<evidence type="ECO:0000313" key="4">
    <source>
        <dbReference type="EMBL" id="RLQ88198.1"/>
    </source>
</evidence>
<feature type="chain" id="PRO_5018318350" evidence="2">
    <location>
        <begin position="24"/>
        <end position="164"/>
    </location>
</feature>
<evidence type="ECO:0000313" key="5">
    <source>
        <dbReference type="Proteomes" id="UP000281094"/>
    </source>
</evidence>
<keyword evidence="5" id="KW-1185">Reference proteome</keyword>
<dbReference type="Gene3D" id="1.10.530.10">
    <property type="match status" value="1"/>
</dbReference>
<evidence type="ECO:0000256" key="1">
    <source>
        <dbReference type="ARBA" id="ARBA00009387"/>
    </source>
</evidence>
<gene>
    <name evidence="4" type="ORF">D8780_08270</name>
</gene>
<organism evidence="4 5">
    <name type="scientific">Notoacmeibacter ruber</name>
    <dbReference type="NCBI Taxonomy" id="2670375"/>
    <lineage>
        <taxon>Bacteria</taxon>
        <taxon>Pseudomonadati</taxon>
        <taxon>Pseudomonadota</taxon>
        <taxon>Alphaproteobacteria</taxon>
        <taxon>Hyphomicrobiales</taxon>
        <taxon>Notoacmeibacteraceae</taxon>
        <taxon>Notoacmeibacter</taxon>
    </lineage>
</organism>
<dbReference type="EMBL" id="RCWN01000001">
    <property type="protein sequence ID" value="RLQ88198.1"/>
    <property type="molecule type" value="Genomic_DNA"/>
</dbReference>
<reference evidence="4 5" key="1">
    <citation type="submission" date="2018-10" db="EMBL/GenBank/DDBJ databases">
        <title>Notoacmeibacter sp. M2BS9Y-3-1, whole genome shotgun sequence.</title>
        <authorList>
            <person name="Tuo L."/>
        </authorList>
    </citation>
    <scope>NUCLEOTIDE SEQUENCE [LARGE SCALE GENOMIC DNA]</scope>
    <source>
        <strain evidence="4 5">M2BS9Y-3-1</strain>
    </source>
</reference>
<dbReference type="Proteomes" id="UP000281094">
    <property type="component" value="Unassembled WGS sequence"/>
</dbReference>
<keyword evidence="2" id="KW-0732">Signal</keyword>
<proteinExistence type="inferred from homology"/>
<feature type="domain" description="Transglycosylase SLT" evidence="3">
    <location>
        <begin position="53"/>
        <end position="152"/>
    </location>
</feature>
<dbReference type="PROSITE" id="PS51257">
    <property type="entry name" value="PROKAR_LIPOPROTEIN"/>
    <property type="match status" value="1"/>
</dbReference>
<dbReference type="InterPro" id="IPR008258">
    <property type="entry name" value="Transglycosylase_SLT_dom_1"/>
</dbReference>
<evidence type="ECO:0000259" key="3">
    <source>
        <dbReference type="Pfam" id="PF01464"/>
    </source>
</evidence>